<reference evidence="4 5" key="1">
    <citation type="submission" date="2018-08" db="EMBL/GenBank/DDBJ databases">
        <title>Genomic Encyclopedia of Type Strains, Phase IV (KMG-IV): sequencing the most valuable type-strain genomes for metagenomic binning, comparative biology and taxonomic classification.</title>
        <authorList>
            <person name="Goeker M."/>
        </authorList>
    </citation>
    <scope>NUCLEOTIDE SEQUENCE [LARGE SCALE GENOMIC DNA]</scope>
    <source>
        <strain evidence="4 5">BW863</strain>
    </source>
</reference>
<feature type="chain" id="PRO_5017740419" evidence="2">
    <location>
        <begin position="41"/>
        <end position="386"/>
    </location>
</feature>
<dbReference type="Gene3D" id="3.40.50.1820">
    <property type="entry name" value="alpha/beta hydrolase"/>
    <property type="match status" value="1"/>
</dbReference>
<comment type="caution">
    <text evidence="4">The sequence shown here is derived from an EMBL/GenBank/DDBJ whole genome shotgun (WGS) entry which is preliminary data.</text>
</comment>
<dbReference type="GO" id="GO:0009086">
    <property type="term" value="P:methionine biosynthetic process"/>
    <property type="evidence" value="ECO:0007669"/>
    <property type="project" value="TreeGrafter"/>
</dbReference>
<dbReference type="PANTHER" id="PTHR32268">
    <property type="entry name" value="HOMOSERINE O-ACETYLTRANSFERASE"/>
    <property type="match status" value="1"/>
</dbReference>
<name>A0A3D9Z202_9HYPH</name>
<keyword evidence="5" id="KW-1185">Reference proteome</keyword>
<evidence type="ECO:0000259" key="3">
    <source>
        <dbReference type="Pfam" id="PF00561"/>
    </source>
</evidence>
<dbReference type="EMBL" id="QUMO01000001">
    <property type="protein sequence ID" value="REF89192.1"/>
    <property type="molecule type" value="Genomic_DNA"/>
</dbReference>
<dbReference type="AlphaFoldDB" id="A0A3D9Z202"/>
<keyword evidence="2" id="KW-0732">Signal</keyword>
<evidence type="ECO:0000256" key="2">
    <source>
        <dbReference type="SAM" id="SignalP"/>
    </source>
</evidence>
<dbReference type="InterPro" id="IPR008220">
    <property type="entry name" value="HAT_MetX-like"/>
</dbReference>
<dbReference type="GO" id="GO:0004414">
    <property type="term" value="F:homoserine O-acetyltransferase activity"/>
    <property type="evidence" value="ECO:0007669"/>
    <property type="project" value="TreeGrafter"/>
</dbReference>
<proteinExistence type="predicted"/>
<dbReference type="GO" id="GO:0009092">
    <property type="term" value="P:homoserine metabolic process"/>
    <property type="evidence" value="ECO:0007669"/>
    <property type="project" value="TreeGrafter"/>
</dbReference>
<accession>A0A3D9Z202</accession>
<sequence length="386" mass="42059">MFVKTKVSTPRTAAGKPGKLQTLVLTTIAALGVMAQPAGAQTSETSTNAAAQPTASTQREADASFADYKFRDGETLQNLRLHYVTLGRPHKNASGSTDNAILLLHWTGANSRALLSPQYQTALFAPGAPLDPRRFFIIIPDDIGHGQSSKPSDGLKAQFPHYGYGDMVDLQHKLVVDILGISHLHAVIGMSMGCMNAWQWAEAYPKAMDGVMPIACFPAAISGRNLLWRRMFVLSVKYALSSGNFQHQPRPPAVPAALIRMMIDGVPHLQAEVTTPESADAFIEQAGKQSAGQDGNNAVYAFQSSEDFNAEPSLKKIKSKVYALNFADDEFYPDSLKILQRDVPKVARGRYVVRPTTAGSAGHFSMAFPTLWKRQVAEFIAWLDAR</sequence>
<dbReference type="Proteomes" id="UP000256900">
    <property type="component" value="Unassembled WGS sequence"/>
</dbReference>
<gene>
    <name evidence="4" type="ORF">DES32_0409</name>
</gene>
<dbReference type="SUPFAM" id="SSF53474">
    <property type="entry name" value="alpha/beta-Hydrolases"/>
    <property type="match status" value="1"/>
</dbReference>
<dbReference type="PANTHER" id="PTHR32268:SF11">
    <property type="entry name" value="HOMOSERINE O-ACETYLTRANSFERASE"/>
    <property type="match status" value="1"/>
</dbReference>
<evidence type="ECO:0000313" key="4">
    <source>
        <dbReference type="EMBL" id="REF89192.1"/>
    </source>
</evidence>
<feature type="domain" description="AB hydrolase-1" evidence="3">
    <location>
        <begin position="129"/>
        <end position="212"/>
    </location>
</feature>
<organism evidence="4 5">
    <name type="scientific">Methylovirgula ligni</name>
    <dbReference type="NCBI Taxonomy" id="569860"/>
    <lineage>
        <taxon>Bacteria</taxon>
        <taxon>Pseudomonadati</taxon>
        <taxon>Pseudomonadota</taxon>
        <taxon>Alphaproteobacteria</taxon>
        <taxon>Hyphomicrobiales</taxon>
        <taxon>Beijerinckiaceae</taxon>
        <taxon>Methylovirgula</taxon>
    </lineage>
</organism>
<dbReference type="InterPro" id="IPR000073">
    <property type="entry name" value="AB_hydrolase_1"/>
</dbReference>
<evidence type="ECO:0000313" key="5">
    <source>
        <dbReference type="Proteomes" id="UP000256900"/>
    </source>
</evidence>
<feature type="signal peptide" evidence="2">
    <location>
        <begin position="1"/>
        <end position="40"/>
    </location>
</feature>
<dbReference type="RefSeq" id="WP_115834997.1">
    <property type="nucleotide sequence ID" value="NZ_CP025086.1"/>
</dbReference>
<dbReference type="Pfam" id="PF00561">
    <property type="entry name" value="Abhydrolase_1"/>
    <property type="match status" value="1"/>
</dbReference>
<dbReference type="NCBIfam" id="NF005071">
    <property type="entry name" value="PRK06489.1"/>
    <property type="match status" value="1"/>
</dbReference>
<dbReference type="InterPro" id="IPR029058">
    <property type="entry name" value="AB_hydrolase_fold"/>
</dbReference>
<evidence type="ECO:0000256" key="1">
    <source>
        <dbReference type="ARBA" id="ARBA00022679"/>
    </source>
</evidence>
<keyword evidence="1 4" id="KW-0808">Transferase</keyword>
<dbReference type="OrthoDB" id="9800754at2"/>
<protein>
    <submittedName>
        <fullName evidence="4">Homoserine O-acetyltransferase</fullName>
    </submittedName>
</protein>